<gene>
    <name evidence="2" type="ORF">SAMN05421757_1039</name>
</gene>
<dbReference type="Proteomes" id="UP000198426">
    <property type="component" value="Unassembled WGS sequence"/>
</dbReference>
<feature type="compositionally biased region" description="Basic residues" evidence="1">
    <location>
        <begin position="64"/>
        <end position="78"/>
    </location>
</feature>
<proteinExistence type="predicted"/>
<evidence type="ECO:0000313" key="2">
    <source>
        <dbReference type="EMBL" id="SNS70103.1"/>
    </source>
</evidence>
<sequence>MHRTTKIATCCYCGTRAALVLGSDRHELVCSACGAPLRQLKSLPADTAARTPVSAPSRGQLHDRPKKKTKSKKKKRKSWIKDLVEDAFDELGDLFD</sequence>
<protein>
    <recommendedName>
        <fullName evidence="4">TFIIB zinc-binding</fullName>
    </recommendedName>
</protein>
<dbReference type="AlphaFoldDB" id="A0A239GNN5"/>
<dbReference type="RefSeq" id="WP_089232631.1">
    <property type="nucleotide sequence ID" value="NZ_FZOY01000003.1"/>
</dbReference>
<evidence type="ECO:0000313" key="3">
    <source>
        <dbReference type="Proteomes" id="UP000198426"/>
    </source>
</evidence>
<evidence type="ECO:0000256" key="1">
    <source>
        <dbReference type="SAM" id="MobiDB-lite"/>
    </source>
</evidence>
<dbReference type="OrthoDB" id="7868311at2"/>
<reference evidence="2 3" key="1">
    <citation type="submission" date="2017-06" db="EMBL/GenBank/DDBJ databases">
        <authorList>
            <person name="Kim H.J."/>
            <person name="Triplett B.A."/>
        </authorList>
    </citation>
    <scope>NUCLEOTIDE SEQUENCE [LARGE SCALE GENOMIC DNA]</scope>
    <source>
        <strain evidence="2 3">DSM 29339</strain>
    </source>
</reference>
<accession>A0A239GNN5</accession>
<feature type="region of interest" description="Disordered" evidence="1">
    <location>
        <begin position="44"/>
        <end position="78"/>
    </location>
</feature>
<evidence type="ECO:0008006" key="4">
    <source>
        <dbReference type="Google" id="ProtNLM"/>
    </source>
</evidence>
<name>A0A239GNN5_9RHOB</name>
<organism evidence="2 3">
    <name type="scientific">Tropicimonas sediminicola</name>
    <dbReference type="NCBI Taxonomy" id="1031541"/>
    <lineage>
        <taxon>Bacteria</taxon>
        <taxon>Pseudomonadati</taxon>
        <taxon>Pseudomonadota</taxon>
        <taxon>Alphaproteobacteria</taxon>
        <taxon>Rhodobacterales</taxon>
        <taxon>Roseobacteraceae</taxon>
        <taxon>Tropicimonas</taxon>
    </lineage>
</organism>
<keyword evidence="3" id="KW-1185">Reference proteome</keyword>
<dbReference type="EMBL" id="FZOY01000003">
    <property type="protein sequence ID" value="SNS70103.1"/>
    <property type="molecule type" value="Genomic_DNA"/>
</dbReference>